<accession>A0A3L9Y1T4</accession>
<dbReference type="EMBL" id="RCNT01000008">
    <property type="protein sequence ID" value="RMA41188.1"/>
    <property type="molecule type" value="Genomic_DNA"/>
</dbReference>
<dbReference type="AlphaFoldDB" id="A0A3L9Y1T4"/>
<evidence type="ECO:0000313" key="1">
    <source>
        <dbReference type="EMBL" id="RMA41188.1"/>
    </source>
</evidence>
<comment type="caution">
    <text evidence="1">The sequence shown here is derived from an EMBL/GenBank/DDBJ whole genome shotgun (WGS) entry which is preliminary data.</text>
</comment>
<keyword evidence="2" id="KW-1185">Reference proteome</keyword>
<name>A0A3L9Y1T4_9RHOB</name>
<sequence length="566" mass="63033">MDDLIQNSAQTEGLRPPALVMRLARMGASFPTRLSFLRVLMRRLNEEQVRVTRRLWEMTPDGYGRAVYTLTLGGHSYALVAFSHHLPPEDRTDRVIAERWDTTYALFDGLPTPDDLDRLAENVPLQEAGRMSQRELVLSRANRSVRLFEHVVSALARGNQPEPKILDQTGYLMRTTAVYGNGKFGLADRAVIAGRPGLQGAFQVEMLTIWLIRHFTHDLADHIAHARAPGTAVSLSADTRRRLGIGNATGLGMAPFLVTHPELIHSWVHARETALARVRALPRASAQDRAVFADVLNRAIAHAASWSVPDPVQMDHIRELRTDLAGIRALTDSGSLHAPYPWEGLLIAASACGLEAQECLNALVMEPYGALVDDLADEMQCGLPMRLDPSMRLSDLAGIIRHEYAWALKIDFGQPDETYQFWYVSEDKSEPRLGVRSREPGAELETRLDIARQVQELSHAVHRAQPADSVAAFLMRHPDQRHIVERVQTIAAHPYGEIRDNLIGRACLPIDLLRFKLAFFGATRFDPKSDRWTRITLCQGAPLAGEIAQADPDEWAFWAPPDAGAA</sequence>
<evidence type="ECO:0000313" key="2">
    <source>
        <dbReference type="Proteomes" id="UP000281343"/>
    </source>
</evidence>
<proteinExistence type="predicted"/>
<dbReference type="Proteomes" id="UP000281343">
    <property type="component" value="Unassembled WGS sequence"/>
</dbReference>
<reference evidence="1 2" key="1">
    <citation type="submission" date="2018-10" db="EMBL/GenBank/DDBJ databases">
        <authorList>
            <person name="Jung H.S."/>
            <person name="Jeon C.O."/>
        </authorList>
    </citation>
    <scope>NUCLEOTIDE SEQUENCE [LARGE SCALE GENOMIC DNA]</scope>
    <source>
        <strain evidence="1 2">MA-7-27</strain>
    </source>
</reference>
<gene>
    <name evidence="1" type="ORF">D9R08_15120</name>
</gene>
<dbReference type="OrthoDB" id="4891072at2"/>
<dbReference type="RefSeq" id="WP_121898907.1">
    <property type="nucleotide sequence ID" value="NZ_RCNT01000008.1"/>
</dbReference>
<protein>
    <submittedName>
        <fullName evidence="1">Uncharacterized protein</fullName>
    </submittedName>
</protein>
<organism evidence="1 2">
    <name type="scientific">Rhodophyticola porphyridii</name>
    <dbReference type="NCBI Taxonomy" id="1852017"/>
    <lineage>
        <taxon>Bacteria</taxon>
        <taxon>Pseudomonadati</taxon>
        <taxon>Pseudomonadota</taxon>
        <taxon>Alphaproteobacteria</taxon>
        <taxon>Rhodobacterales</taxon>
        <taxon>Roseobacteraceae</taxon>
        <taxon>Rhodophyticola</taxon>
    </lineage>
</organism>